<proteinExistence type="predicted"/>
<evidence type="ECO:0000259" key="5">
    <source>
        <dbReference type="PROSITE" id="PS50977"/>
    </source>
</evidence>
<organism evidence="6 7">
    <name type="scientific">Hydrogenophaga intermedia</name>
    <dbReference type="NCBI Taxonomy" id="65786"/>
    <lineage>
        <taxon>Bacteria</taxon>
        <taxon>Pseudomonadati</taxon>
        <taxon>Pseudomonadota</taxon>
        <taxon>Betaproteobacteria</taxon>
        <taxon>Burkholderiales</taxon>
        <taxon>Comamonadaceae</taxon>
        <taxon>Hydrogenophaga</taxon>
    </lineage>
</organism>
<sequence length="196" mass="21002">MKNAERASATRARLITVARQMFGAQGYAGTATEAVLQEAGVARGALYHHFADKAALFEAVCLAVCEDIVPAVDEAAAARREPLDALVHGSIRWIEKTSEPEARRILMIDAPTVLGWARWQALDDRLSQASLAAGMKAAIAAGALRFDCRLELAVAMMNGALNALALRVNAPEAPVPPREWRRAVRALWAAHAVQAG</sequence>
<evidence type="ECO:0000256" key="1">
    <source>
        <dbReference type="ARBA" id="ARBA00023015"/>
    </source>
</evidence>
<dbReference type="EMBL" id="CCAE010000003">
    <property type="protein sequence ID" value="CDN86386.1"/>
    <property type="molecule type" value="Genomic_DNA"/>
</dbReference>
<keyword evidence="2 4" id="KW-0238">DNA-binding</keyword>
<keyword evidence="3" id="KW-0804">Transcription</keyword>
<dbReference type="AlphaFoldDB" id="A0A1L1PK15"/>
<protein>
    <submittedName>
        <fullName evidence="6">Transcriptional regulator, TetR family protein</fullName>
    </submittedName>
</protein>
<feature type="domain" description="HTH tetR-type" evidence="5">
    <location>
        <begin position="8"/>
        <end position="68"/>
    </location>
</feature>
<dbReference type="InterPro" id="IPR050109">
    <property type="entry name" value="HTH-type_TetR-like_transc_reg"/>
</dbReference>
<dbReference type="InterPro" id="IPR001647">
    <property type="entry name" value="HTH_TetR"/>
</dbReference>
<dbReference type="PRINTS" id="PR00455">
    <property type="entry name" value="HTHTETR"/>
</dbReference>
<dbReference type="PANTHER" id="PTHR30055:SF234">
    <property type="entry name" value="HTH-TYPE TRANSCRIPTIONAL REGULATOR BETI"/>
    <property type="match status" value="1"/>
</dbReference>
<evidence type="ECO:0000256" key="4">
    <source>
        <dbReference type="PROSITE-ProRule" id="PRU00335"/>
    </source>
</evidence>
<reference evidence="7" key="1">
    <citation type="submission" date="2014-02" db="EMBL/GenBank/DDBJ databases">
        <authorList>
            <person name="Gan H."/>
        </authorList>
    </citation>
    <scope>NUCLEOTIDE SEQUENCE [LARGE SCALE GENOMIC DNA]</scope>
    <source>
        <strain evidence="7">S1</strain>
    </source>
</reference>
<dbReference type="PROSITE" id="PS50977">
    <property type="entry name" value="HTH_TETR_2"/>
    <property type="match status" value="1"/>
</dbReference>
<keyword evidence="7" id="KW-1185">Reference proteome</keyword>
<gene>
    <name evidence="6" type="ORF">BN948_00787</name>
</gene>
<dbReference type="GO" id="GO:0003700">
    <property type="term" value="F:DNA-binding transcription factor activity"/>
    <property type="evidence" value="ECO:0007669"/>
    <property type="project" value="TreeGrafter"/>
</dbReference>
<dbReference type="Gene3D" id="1.10.357.10">
    <property type="entry name" value="Tetracycline Repressor, domain 2"/>
    <property type="match status" value="1"/>
</dbReference>
<dbReference type="PANTHER" id="PTHR30055">
    <property type="entry name" value="HTH-TYPE TRANSCRIPTIONAL REGULATOR RUTR"/>
    <property type="match status" value="1"/>
</dbReference>
<evidence type="ECO:0000313" key="7">
    <source>
        <dbReference type="Proteomes" id="UP000028878"/>
    </source>
</evidence>
<dbReference type="Pfam" id="PF21351">
    <property type="entry name" value="TetR_C_41"/>
    <property type="match status" value="1"/>
</dbReference>
<evidence type="ECO:0000256" key="3">
    <source>
        <dbReference type="ARBA" id="ARBA00023163"/>
    </source>
</evidence>
<dbReference type="RefSeq" id="WP_009517262.1">
    <property type="nucleotide sequence ID" value="NZ_CCAE010000003.1"/>
</dbReference>
<keyword evidence="1" id="KW-0805">Transcription regulation</keyword>
<dbReference type="SUPFAM" id="SSF46689">
    <property type="entry name" value="Homeodomain-like"/>
    <property type="match status" value="1"/>
</dbReference>
<evidence type="ECO:0000313" key="6">
    <source>
        <dbReference type="EMBL" id="CDN86386.1"/>
    </source>
</evidence>
<feature type="DNA-binding region" description="H-T-H motif" evidence="4">
    <location>
        <begin position="31"/>
        <end position="50"/>
    </location>
</feature>
<dbReference type="InterPro" id="IPR009057">
    <property type="entry name" value="Homeodomain-like_sf"/>
</dbReference>
<dbReference type="Proteomes" id="UP000028878">
    <property type="component" value="Unassembled WGS sequence"/>
</dbReference>
<dbReference type="GO" id="GO:0000976">
    <property type="term" value="F:transcription cis-regulatory region binding"/>
    <property type="evidence" value="ECO:0007669"/>
    <property type="project" value="TreeGrafter"/>
</dbReference>
<dbReference type="InterPro" id="IPR049484">
    <property type="entry name" value="Rv0078-like_C"/>
</dbReference>
<reference evidence="7" key="2">
    <citation type="submission" date="2014-11" db="EMBL/GenBank/DDBJ databases">
        <title>Draft genome sequence of Hydrogenophaga intermedia S1.</title>
        <authorList>
            <person name="Gan H.M."/>
            <person name="Chew T.H."/>
            <person name="Stolz A."/>
        </authorList>
    </citation>
    <scope>NUCLEOTIDE SEQUENCE [LARGE SCALE GENOMIC DNA]</scope>
    <source>
        <strain evidence="7">S1</strain>
    </source>
</reference>
<accession>A0A1L1PK15</accession>
<evidence type="ECO:0000256" key="2">
    <source>
        <dbReference type="ARBA" id="ARBA00023125"/>
    </source>
</evidence>
<name>A0A1L1PK15_HYDIT</name>
<dbReference type="Pfam" id="PF00440">
    <property type="entry name" value="TetR_N"/>
    <property type="match status" value="1"/>
</dbReference>